<dbReference type="InterPro" id="IPR011990">
    <property type="entry name" value="TPR-like_helical_dom_sf"/>
</dbReference>
<dbReference type="PANTHER" id="PTHR47938:SF35">
    <property type="entry name" value="PENTATRICOPEPTIDE REPEAT-CONTAINING PROTEIN 4, MITOCHONDRIAL-RELATED"/>
    <property type="match status" value="1"/>
</dbReference>
<proteinExistence type="predicted"/>
<comment type="caution">
    <text evidence="1">The sequence shown here is derived from an EMBL/GenBank/DDBJ whole genome shotgun (WGS) entry which is preliminary data.</text>
</comment>
<evidence type="ECO:0000313" key="1">
    <source>
        <dbReference type="EMBL" id="KAJ2753944.1"/>
    </source>
</evidence>
<dbReference type="Proteomes" id="UP001140011">
    <property type="component" value="Unassembled WGS sequence"/>
</dbReference>
<organism evidence="1 2">
    <name type="scientific">Coemansia pectinata</name>
    <dbReference type="NCBI Taxonomy" id="1052879"/>
    <lineage>
        <taxon>Eukaryota</taxon>
        <taxon>Fungi</taxon>
        <taxon>Fungi incertae sedis</taxon>
        <taxon>Zoopagomycota</taxon>
        <taxon>Kickxellomycotina</taxon>
        <taxon>Kickxellomycetes</taxon>
        <taxon>Kickxellales</taxon>
        <taxon>Kickxellaceae</taxon>
        <taxon>Coemansia</taxon>
    </lineage>
</organism>
<dbReference type="PANTHER" id="PTHR47938">
    <property type="entry name" value="RESPIRATORY COMPLEX I CHAPERONE (CIA84), PUTATIVE (AFU_ORTHOLOGUE AFUA_2G06020)-RELATED"/>
    <property type="match status" value="1"/>
</dbReference>
<evidence type="ECO:0000313" key="2">
    <source>
        <dbReference type="Proteomes" id="UP001140011"/>
    </source>
</evidence>
<keyword evidence="2" id="KW-1185">Reference proteome</keyword>
<dbReference type="EMBL" id="JANBUH010000150">
    <property type="protein sequence ID" value="KAJ2753944.1"/>
    <property type="molecule type" value="Genomic_DNA"/>
</dbReference>
<sequence length="713" mass="80404">MLAPGLVALTRMHRTLARLRLPLLPPLNLYLCERRQVSALHSLSLPQPAIINQTRLLRELRTSITNQDAGTAVRIYGELRGSWLTDTANNSQHTELRMGDLRAFHILLRRSAAHSESPLNEERRRALFVVIVQAIDDMQRLGLRVGATEVAAALYAHNQLGQYSETIDRWQAAVSQLHVDTGSAPTDLDLSVRHLFPQTHIYALTAAVSLKSLRSVRDVYRDAARLMSEPPMTGPPAAFFWALFPAQPGINDSSSSDRAWDASRLGSVFLELALSDATKWVASDTQLLSRIVQALVRALLTEGHVHKATGLYERVLAEPRKTAPMTSWILCEMVAGLCRHSLLDDAYIILTDAAQKHCTAHAWNAYLDGVANSMRRAQYTATGKRQLRDEARAPLAVLKRMETCIGWMEKSNGAKPDLATRSIWLRACFRAAEWRRAYAYFRKHYEAMCNDIVCWDIAIRGLFESGDVEAQKEGWRLVGCLVRQADESGPHVDARVVETILLYLFPRYRPSYQPPPARTLDQQTLADVLAWMETRMPQRRKITYAIVIGSLLATNQVARALEVYRTMVSRKLWPSKSINCMLAKSLATGDQGVAAAARFVDENFPPHHYAAAFAAIIKPLLLRQQYADVWYVMDRHYSEVNAPATDRAPALSYPFPTHDMYNMALQAAAAHGDWEQHRLFRDRIRAHLDLVSNKYPMPAQRIAHVYAFHHNKA</sequence>
<protein>
    <submittedName>
        <fullName evidence="1">Uncharacterized protein</fullName>
    </submittedName>
</protein>
<gene>
    <name evidence="1" type="ORF">GGI19_002762</name>
</gene>
<dbReference type="OrthoDB" id="185373at2759"/>
<accession>A0A9W8GZ23</accession>
<reference evidence="1" key="1">
    <citation type="submission" date="2022-07" db="EMBL/GenBank/DDBJ databases">
        <title>Phylogenomic reconstructions and comparative analyses of Kickxellomycotina fungi.</title>
        <authorList>
            <person name="Reynolds N.K."/>
            <person name="Stajich J.E."/>
            <person name="Barry K."/>
            <person name="Grigoriev I.V."/>
            <person name="Crous P."/>
            <person name="Smith M.E."/>
        </authorList>
    </citation>
    <scope>NUCLEOTIDE SEQUENCE</scope>
    <source>
        <strain evidence="1">BCRC 34297</strain>
    </source>
</reference>
<name>A0A9W8GZ23_9FUNG</name>
<dbReference type="GO" id="GO:0003729">
    <property type="term" value="F:mRNA binding"/>
    <property type="evidence" value="ECO:0007669"/>
    <property type="project" value="TreeGrafter"/>
</dbReference>
<dbReference type="AlphaFoldDB" id="A0A9W8GZ23"/>
<dbReference type="Gene3D" id="1.25.40.10">
    <property type="entry name" value="Tetratricopeptide repeat domain"/>
    <property type="match status" value="1"/>
</dbReference>